<dbReference type="HAMAP" id="MF_02066">
    <property type="entry name" value="CpoB"/>
    <property type="match status" value="1"/>
</dbReference>
<feature type="compositionally biased region" description="Low complexity" evidence="2">
    <location>
        <begin position="190"/>
        <end position="203"/>
    </location>
</feature>
<keyword evidence="1" id="KW-0132">Cell division</keyword>
<comment type="similarity">
    <text evidence="1">Belongs to the CpoB family.</text>
</comment>
<dbReference type="SUPFAM" id="SSF48452">
    <property type="entry name" value="TPR-like"/>
    <property type="match status" value="1"/>
</dbReference>
<organism evidence="3 4">
    <name type="scientific">Undibacter mobilis</name>
    <dbReference type="NCBI Taxonomy" id="2292256"/>
    <lineage>
        <taxon>Bacteria</taxon>
        <taxon>Pseudomonadati</taxon>
        <taxon>Pseudomonadota</taxon>
        <taxon>Alphaproteobacteria</taxon>
        <taxon>Hyphomicrobiales</taxon>
        <taxon>Nitrobacteraceae</taxon>
        <taxon>Undibacter</taxon>
    </lineage>
</organism>
<feature type="compositionally biased region" description="Low complexity" evidence="2">
    <location>
        <begin position="118"/>
        <end position="132"/>
    </location>
</feature>
<comment type="function">
    <text evidence="1">Mediates coordination of peptidoglycan synthesis and outer membrane constriction during cell division.</text>
</comment>
<dbReference type="InterPro" id="IPR019734">
    <property type="entry name" value="TPR_rpt"/>
</dbReference>
<evidence type="ECO:0000256" key="1">
    <source>
        <dbReference type="HAMAP-Rule" id="MF_02066"/>
    </source>
</evidence>
<name>A0A371BBA2_9BRAD</name>
<dbReference type="OrthoDB" id="7185608at2"/>
<feature type="compositionally biased region" description="Low complexity" evidence="2">
    <location>
        <begin position="59"/>
        <end position="68"/>
    </location>
</feature>
<accession>A0A371BBA2</accession>
<comment type="subcellular location">
    <subcellularLocation>
        <location evidence="1">Periplasm</location>
    </subcellularLocation>
</comment>
<dbReference type="GO" id="GO:0043093">
    <property type="term" value="P:FtsZ-dependent cytokinesis"/>
    <property type="evidence" value="ECO:0007669"/>
    <property type="project" value="UniProtKB-UniRule"/>
</dbReference>
<keyword evidence="4" id="KW-1185">Reference proteome</keyword>
<keyword evidence="1" id="KW-0732">Signal</keyword>
<dbReference type="NCBIfam" id="TIGR02795">
    <property type="entry name" value="tol_pal_ybgF"/>
    <property type="match status" value="1"/>
</dbReference>
<sequence length="400" mass="42308">MKHTPKSQHAPLTTGTLFRFVLAAVVVALVVLTAFFSAHAQDRNGNFLDNLFSRGEGGRQQQQAAPQPGGEGDPNDLAVRIDRIESALRQLTGTIEQLQYRNQQLEQQVRALQGGGAPPAQAPGVIPNNQNPQVPPGQLPTVRPGVPGALQPSQQPGRRSDVFDPSQSPQAPGAPRPLGSPGSATPPPIVAAEPAADAPIGAPNGRAAGQPLDLSTLSGNQPPAASPVVDAGQMPGQAPGQVASTNPAVGVPAAASSNPPRDVTGRLATLPPSAKPQDEYDLAYGYLLHKDYALAEQAFRDFVKKYPNETQLPDAYYWLGESQYQRQQFREAAQSFLTVSTKHEKSARAPSALLRLGQSLAALKQKDAACATLGEINRKYPKAPANVKKAAEQEITRVKC</sequence>
<feature type="region of interest" description="Disordered" evidence="2">
    <location>
        <begin position="113"/>
        <end position="274"/>
    </location>
</feature>
<evidence type="ECO:0000313" key="4">
    <source>
        <dbReference type="Proteomes" id="UP000263993"/>
    </source>
</evidence>
<dbReference type="InterPro" id="IPR034706">
    <property type="entry name" value="CpoB"/>
</dbReference>
<keyword evidence="1" id="KW-0574">Periplasm</keyword>
<dbReference type="EMBL" id="QRGO01000001">
    <property type="protein sequence ID" value="RDV04787.1"/>
    <property type="molecule type" value="Genomic_DNA"/>
</dbReference>
<dbReference type="AlphaFoldDB" id="A0A371BBA2"/>
<dbReference type="Pfam" id="PF13174">
    <property type="entry name" value="TPR_6"/>
    <property type="match status" value="3"/>
</dbReference>
<reference evidence="4" key="1">
    <citation type="submission" date="2018-08" db="EMBL/GenBank/DDBJ databases">
        <authorList>
            <person name="Kim S.-J."/>
            <person name="Jung G.-Y."/>
        </authorList>
    </citation>
    <scope>NUCLEOTIDE SEQUENCE [LARGE SCALE GENOMIC DNA]</scope>
    <source>
        <strain evidence="4">GY_H</strain>
    </source>
</reference>
<dbReference type="Proteomes" id="UP000263993">
    <property type="component" value="Unassembled WGS sequence"/>
</dbReference>
<dbReference type="Gene3D" id="1.25.40.10">
    <property type="entry name" value="Tetratricopeptide repeat domain"/>
    <property type="match status" value="1"/>
</dbReference>
<dbReference type="GO" id="GO:0030288">
    <property type="term" value="C:outer membrane-bounded periplasmic space"/>
    <property type="evidence" value="ECO:0007669"/>
    <property type="project" value="UniProtKB-UniRule"/>
</dbReference>
<proteinExistence type="inferred from homology"/>
<feature type="region of interest" description="Disordered" evidence="2">
    <location>
        <begin position="51"/>
        <end position="75"/>
    </location>
</feature>
<evidence type="ECO:0000256" key="2">
    <source>
        <dbReference type="SAM" id="MobiDB-lite"/>
    </source>
</evidence>
<dbReference type="InterPro" id="IPR014162">
    <property type="entry name" value="CpoB_C"/>
</dbReference>
<dbReference type="RefSeq" id="WP_115516812.1">
    <property type="nucleotide sequence ID" value="NZ_QRGO01000001.1"/>
</dbReference>
<dbReference type="InterPro" id="IPR011990">
    <property type="entry name" value="TPR-like_helical_dom_sf"/>
</dbReference>
<evidence type="ECO:0000313" key="3">
    <source>
        <dbReference type="EMBL" id="RDV04787.1"/>
    </source>
</evidence>
<feature type="compositionally biased region" description="Polar residues" evidence="2">
    <location>
        <begin position="213"/>
        <end position="223"/>
    </location>
</feature>
<gene>
    <name evidence="3" type="primary">ygbF</name>
    <name evidence="1" type="synonym">cpoB</name>
    <name evidence="3" type="ORF">DXH78_09565</name>
</gene>
<protein>
    <recommendedName>
        <fullName evidence="1">Cell division coordinator CpoB</fullName>
    </recommendedName>
</protein>
<keyword evidence="1" id="KW-0131">Cell cycle</keyword>
<comment type="caution">
    <text evidence="3">The sequence shown here is derived from an EMBL/GenBank/DDBJ whole genome shotgun (WGS) entry which is preliminary data.</text>
</comment>